<protein>
    <recommendedName>
        <fullName evidence="4">YD repeat-containing protein</fullName>
    </recommendedName>
</protein>
<evidence type="ECO:0008006" key="4">
    <source>
        <dbReference type="Google" id="ProtNLM"/>
    </source>
</evidence>
<keyword evidence="3" id="KW-1185">Reference proteome</keyword>
<feature type="signal peptide" evidence="1">
    <location>
        <begin position="1"/>
        <end position="23"/>
    </location>
</feature>
<evidence type="ECO:0000313" key="3">
    <source>
        <dbReference type="Proteomes" id="UP000503144"/>
    </source>
</evidence>
<reference evidence="2" key="1">
    <citation type="submission" date="2020-09" db="EMBL/GenBank/DDBJ databases">
        <authorList>
            <person name="Kittiwongwattana C."/>
        </authorList>
    </citation>
    <scope>NUCLEOTIDE SEQUENCE</scope>
    <source>
        <strain evidence="2">1303</strain>
    </source>
</reference>
<organism evidence="2 3">
    <name type="scientific">Chitinophaga oryzae</name>
    <dbReference type="NCBI Taxonomy" id="2725414"/>
    <lineage>
        <taxon>Bacteria</taxon>
        <taxon>Pseudomonadati</taxon>
        <taxon>Bacteroidota</taxon>
        <taxon>Chitinophagia</taxon>
        <taxon>Chitinophagales</taxon>
        <taxon>Chitinophagaceae</taxon>
        <taxon>Chitinophaga</taxon>
    </lineage>
</organism>
<proteinExistence type="predicted"/>
<evidence type="ECO:0000313" key="2">
    <source>
        <dbReference type="EMBL" id="QJB38983.1"/>
    </source>
</evidence>
<dbReference type="RefSeq" id="WP_168860930.1">
    <property type="nucleotide sequence ID" value="NZ_CP051204.2"/>
</dbReference>
<dbReference type="Proteomes" id="UP000503144">
    <property type="component" value="Chromosome"/>
</dbReference>
<name>A0ABX6LFT7_9BACT</name>
<feature type="chain" id="PRO_5046169415" description="YD repeat-containing protein" evidence="1">
    <location>
        <begin position="24"/>
        <end position="1138"/>
    </location>
</feature>
<keyword evidence="1" id="KW-0732">Signal</keyword>
<gene>
    <name evidence="2" type="ORF">HF324_14375</name>
</gene>
<dbReference type="EMBL" id="CP051204">
    <property type="protein sequence ID" value="QJB38983.1"/>
    <property type="molecule type" value="Genomic_DNA"/>
</dbReference>
<sequence>MRKVILFWLCTLFNALFAQTGFAQRGLNVPNFTVHSPDVTALGTYGEYPVDFSTGVVPISIPLHTAKGTRLEVPVSISYHSGGIKLDQEASSIGLGWVLNAGGVVTRAIRGRVDEAAGFATNYANIPDSTSITDRRLFAKIGNSLDLQSKVTADFEPDVFSVSANGLNAEFCLDNTGKYVTNNYEPLTFTRDIGNKLIIVRDKTGNIYRFGRALDGTAAYEESALTFDRLNTGVHYTDDTFAGDENYVSAWFLTEIISADLSDTISFKYINNLINDYRVTSATRYTPRDQSSSDAIGDFFEGGIFSGTKSYITSKTLSSILYKNGRIEFSTVGDRLDCYRSDSRLRTSEMTVYGSKGERISKVEFDNAGYFERTAGGSNINPGIAVPDYKRKSLKLGGVKFYDRDNQFINDYKFIYDLTPLAARNTTSQDYWGYYNGQMVDNLIASAFVGYKESRPVYIGGNRKADFNFMKAASLTKIVYPTGGATVFEYEPNRYLNRDIPPRMVEVGQERELKAYAVNRLPDCPLGFMDNVPQNNTVDFTITDTLKDNAADGRIVVYISDYKTPTSAAGMTVKISDLNSSIGYNYQLLPVDRLQGKTFYDLIRIQRGHTYRVEAFTNGATGSNSGPCNSPYIEVGIYYKYYRTTTADSVVPEQAGGLRIKSITNLNSDSSVVSKRMYEYGDSIHPIGYGELITNPNRNFFIYPQLYAISSYVKTLVPVVWYTSESQIELGMAHGCPVDYGRVVEKQIDVKTGKDNGKSEYFYSSIGGDFEPKTGYKYPYNTIYYPSWKQQKFLLKTIHYKWENDVYKPVKQVVNNYEPVAESKIKIFKLFDYQPDIWHAIYTMSGGNWVWINSYNNTERFLYYNYYVSRGRYLLTGETTTTYIEGGDSIQTVKLLHYNPQYDLGREVTTNSTGQQIMNNYRYSADLDYAGLISRNVLSLPVQQEQFIDGKIRSGSILRYNVDGNISERYQLEVVAPTTPLTYGQQAIIPPYYAKKEVLSYYSGSLQAKEVLDGTGRKTVYLWSYKGQNLIAEIRNADFATVEGILGSVNIANMAVANPTNSEVNTFLAPLRTATQLKTAMITTYTFDPALGVTSIINPTGLSSYYEYDSFGRLKVIKDHNGKILKQVDYQYMKPVNQ</sequence>
<accession>A0ABX6LFT7</accession>
<evidence type="ECO:0000256" key="1">
    <source>
        <dbReference type="SAM" id="SignalP"/>
    </source>
</evidence>